<dbReference type="GO" id="GO:0008757">
    <property type="term" value="F:S-adenosylmethionine-dependent methyltransferase activity"/>
    <property type="evidence" value="ECO:0007669"/>
    <property type="project" value="InterPro"/>
</dbReference>
<dbReference type="GO" id="GO:0032259">
    <property type="term" value="P:methylation"/>
    <property type="evidence" value="ECO:0007669"/>
    <property type="project" value="UniProtKB-KW"/>
</dbReference>
<gene>
    <name evidence="2" type="ORF">Mucpa_3266</name>
</gene>
<keyword evidence="2" id="KW-0808">Transferase</keyword>
<dbReference type="HOGENOM" id="CLU_049749_5_2_10"/>
<organism evidence="2 3">
    <name type="scientific">Mucilaginibacter paludis DSM 18603</name>
    <dbReference type="NCBI Taxonomy" id="714943"/>
    <lineage>
        <taxon>Bacteria</taxon>
        <taxon>Pseudomonadati</taxon>
        <taxon>Bacteroidota</taxon>
        <taxon>Sphingobacteriia</taxon>
        <taxon>Sphingobacteriales</taxon>
        <taxon>Sphingobacteriaceae</taxon>
        <taxon>Mucilaginibacter</taxon>
    </lineage>
</organism>
<reference evidence="2" key="1">
    <citation type="submission" date="2011-09" db="EMBL/GenBank/DDBJ databases">
        <title>The permanent draft genome of Mucilaginibacter paludis DSM 18603.</title>
        <authorList>
            <consortium name="US DOE Joint Genome Institute (JGI-PGF)"/>
            <person name="Lucas S."/>
            <person name="Han J."/>
            <person name="Lapidus A."/>
            <person name="Bruce D."/>
            <person name="Goodwin L."/>
            <person name="Pitluck S."/>
            <person name="Peters L."/>
            <person name="Kyrpides N."/>
            <person name="Mavromatis K."/>
            <person name="Ivanova N."/>
            <person name="Mikhailova N."/>
            <person name="Held B."/>
            <person name="Detter J.C."/>
            <person name="Tapia R."/>
            <person name="Han C."/>
            <person name="Land M."/>
            <person name="Hauser L."/>
            <person name="Markowitz V."/>
            <person name="Cheng J.-F."/>
            <person name="Hugenholtz P."/>
            <person name="Woyke T."/>
            <person name="Wu D."/>
            <person name="Tindall B."/>
            <person name="Brambilla E."/>
            <person name="Klenk H.-P."/>
            <person name="Eisen J.A."/>
        </authorList>
    </citation>
    <scope>NUCLEOTIDE SEQUENCE [LARGE SCALE GENOMIC DNA]</scope>
    <source>
        <strain evidence="2">DSM 18603</strain>
    </source>
</reference>
<sequence>MGRIADISYNQYAAAMLQTIRNLIRYKALHIPDREPREAYNLWADNYDDQPDNLMFHLDHMVFGQLMEQVPVKGRVIADIGCGTGRHWPRLFQNQPASLTGYDVSEGMLKRLKLKFPDANTVQIKDNFLNAIPDHTYHLIISTLTVAHIENIEEALLEWCRVLKPGGDMIITDFHPTALAAGGKRTFQYQNRHIPIQNFVHSTGLIKAFFERQGLLVVQDIEKIIDNSVMHYYIKQDAMHVYQKFRGTPMIYGLHLKKV</sequence>
<evidence type="ECO:0000259" key="1">
    <source>
        <dbReference type="Pfam" id="PF08241"/>
    </source>
</evidence>
<dbReference type="RefSeq" id="WP_008507794.1">
    <property type="nucleotide sequence ID" value="NZ_CM001403.1"/>
</dbReference>
<dbReference type="CDD" id="cd02440">
    <property type="entry name" value="AdoMet_MTases"/>
    <property type="match status" value="1"/>
</dbReference>
<feature type="domain" description="Methyltransferase type 11" evidence="1">
    <location>
        <begin position="79"/>
        <end position="171"/>
    </location>
</feature>
<keyword evidence="2" id="KW-0489">Methyltransferase</keyword>
<name>H1YGA6_9SPHI</name>
<evidence type="ECO:0000313" key="2">
    <source>
        <dbReference type="EMBL" id="EHQ27370.1"/>
    </source>
</evidence>
<dbReference type="EMBL" id="CM001403">
    <property type="protein sequence ID" value="EHQ27370.1"/>
    <property type="molecule type" value="Genomic_DNA"/>
</dbReference>
<evidence type="ECO:0000313" key="3">
    <source>
        <dbReference type="Proteomes" id="UP000002774"/>
    </source>
</evidence>
<protein>
    <submittedName>
        <fullName evidence="2">Methyltransferase type 11</fullName>
    </submittedName>
</protein>
<keyword evidence="3" id="KW-1185">Reference proteome</keyword>
<accession>H1YGA6</accession>
<dbReference type="STRING" id="714943.Mucpa_3266"/>
<dbReference type="Pfam" id="PF08241">
    <property type="entry name" value="Methyltransf_11"/>
    <property type="match status" value="1"/>
</dbReference>
<dbReference type="InterPro" id="IPR013216">
    <property type="entry name" value="Methyltransf_11"/>
</dbReference>
<dbReference type="InterPro" id="IPR029063">
    <property type="entry name" value="SAM-dependent_MTases_sf"/>
</dbReference>
<dbReference type="Gene3D" id="3.40.50.150">
    <property type="entry name" value="Vaccinia Virus protein VP39"/>
    <property type="match status" value="1"/>
</dbReference>
<proteinExistence type="predicted"/>
<dbReference type="OrthoDB" id="597202at2"/>
<dbReference type="AlphaFoldDB" id="H1YGA6"/>
<dbReference type="eggNOG" id="COG2226">
    <property type="taxonomic scope" value="Bacteria"/>
</dbReference>
<dbReference type="Proteomes" id="UP000002774">
    <property type="component" value="Chromosome"/>
</dbReference>
<dbReference type="PANTHER" id="PTHR43861">
    <property type="entry name" value="TRANS-ACONITATE 2-METHYLTRANSFERASE-RELATED"/>
    <property type="match status" value="1"/>
</dbReference>
<dbReference type="SUPFAM" id="SSF53335">
    <property type="entry name" value="S-adenosyl-L-methionine-dependent methyltransferases"/>
    <property type="match status" value="1"/>
</dbReference>